<comment type="caution">
    <text evidence="10">The sequence shown here is derived from an EMBL/GenBank/DDBJ whole genome shotgun (WGS) entry which is preliminary data.</text>
</comment>
<evidence type="ECO:0000256" key="3">
    <source>
        <dbReference type="ARBA" id="ARBA00022963"/>
    </source>
</evidence>
<dbReference type="SUPFAM" id="SSF48179">
    <property type="entry name" value="6-phosphogluconate dehydrogenase C-terminal domain-like"/>
    <property type="match status" value="2"/>
</dbReference>
<sequence length="808" mass="90451">MNRRIKKVAVLGSGVMGSRIACHFANVGIEVILLDIVPRELLSQEEAKGLTLESTVVRNRIVNNSLDTALKTNPSPIYSKHYVKRIHTGNFEDDMPAIATCDWVIEVVVERLEIKKSVFEQVEQYRKAGTLITSNTSGIPIHLMTEGRSDDFKAHFCGTHFFNPPRYLELLEIIPTADTKPEIVDFLLHFGDKMLGKTVVLCKDTPAFIGNRVGVYSMLALTHLVEQMDLSVEEVDKYTGPAMGHPKSATFRTADVVGLDTLVNVAQGLTQNVPNDEAKEVFQLPSYITKMVENKWLGEKSKQGFYKKVKDDKGDSVILALDLKTLEYKEQEKVKSATLEATKPVEDIRKRMKVYEQGTDKAGTLFRAMHYPLFEYVSRRVPEITDDFYRIDDAMRTGFGWELGPFEVWDALGVQETIDKIRTEEKRLPGQQGEVAQWVHEMLEAGHESFYKVQDGVRHYYDIGSKSYKPIPGTEDLIILDHIRDTKTIWKNSGVTITDLGDGIINCEFHTKMNTIGGDVIQGINNAIDLAEKEYQGLVITNDGKNFSAGANIGMIFMMAVEQDYDELNTAVRMFQNTAMRIRYSSIPVVVAPFQLTLGGGCEFSMHADFVQLHAETYMGLVEFGVGVIPGGGGSKEFALRASDEYKPDQIVQNTLKDRFLTIGQAKVSTSAIEAAELGYLQEGKYAITMNRKRLLADAKAKVLELANAGYVQPAPRTDIKVLGNQGLGIVYVGASSMWEGNYISDHDKKISEKLGWVMCGGNLSEPTEVSEQYLLDMERKAFLELCAERKTLERIQHMLTKGKPLRN</sequence>
<dbReference type="InterPro" id="IPR008927">
    <property type="entry name" value="6-PGluconate_DH-like_C_sf"/>
</dbReference>
<dbReference type="Pfam" id="PF02737">
    <property type="entry name" value="3HCDH_N"/>
    <property type="match status" value="1"/>
</dbReference>
<evidence type="ECO:0000256" key="7">
    <source>
        <dbReference type="ARBA" id="ARBA00049556"/>
    </source>
</evidence>
<evidence type="ECO:0000256" key="1">
    <source>
        <dbReference type="ARBA" id="ARBA00005005"/>
    </source>
</evidence>
<dbReference type="Gene3D" id="1.10.1040.50">
    <property type="match status" value="1"/>
</dbReference>
<feature type="domain" description="3-hydroxyacyl-CoA dehydrogenase NAD binding" evidence="9">
    <location>
        <begin position="7"/>
        <end position="205"/>
    </location>
</feature>
<organism evidence="10 11">
    <name type="scientific">Sphingobacterium corticibacterium</name>
    <dbReference type="NCBI Taxonomy" id="2484746"/>
    <lineage>
        <taxon>Bacteria</taxon>
        <taxon>Pseudomonadati</taxon>
        <taxon>Bacteroidota</taxon>
        <taxon>Sphingobacteriia</taxon>
        <taxon>Sphingobacteriales</taxon>
        <taxon>Sphingobacteriaceae</taxon>
        <taxon>Sphingobacterium</taxon>
    </lineage>
</organism>
<dbReference type="InterPro" id="IPR006176">
    <property type="entry name" value="3-OHacyl-CoA_DH_NAD-bd"/>
</dbReference>
<evidence type="ECO:0000259" key="8">
    <source>
        <dbReference type="Pfam" id="PF00725"/>
    </source>
</evidence>
<evidence type="ECO:0000256" key="2">
    <source>
        <dbReference type="ARBA" id="ARBA00022832"/>
    </source>
</evidence>
<evidence type="ECO:0000313" key="11">
    <source>
        <dbReference type="Proteomes" id="UP000292855"/>
    </source>
</evidence>
<dbReference type="GO" id="GO:0070403">
    <property type="term" value="F:NAD+ binding"/>
    <property type="evidence" value="ECO:0007669"/>
    <property type="project" value="InterPro"/>
</dbReference>
<dbReference type="InterPro" id="IPR001753">
    <property type="entry name" value="Enoyl-CoA_hydra/iso"/>
</dbReference>
<dbReference type="GO" id="GO:0006635">
    <property type="term" value="P:fatty acid beta-oxidation"/>
    <property type="evidence" value="ECO:0007669"/>
    <property type="project" value="UniProtKB-UniPathway"/>
</dbReference>
<protein>
    <submittedName>
        <fullName evidence="10">3-hydroxyacyl-CoA dehydrogenase/enoyl-CoA hydratase family protein</fullName>
    </submittedName>
</protein>
<dbReference type="InterPro" id="IPR029045">
    <property type="entry name" value="ClpP/crotonase-like_dom_sf"/>
</dbReference>
<dbReference type="GO" id="GO:0003857">
    <property type="term" value="F:(3S)-3-hydroxyacyl-CoA dehydrogenase (NAD+) activity"/>
    <property type="evidence" value="ECO:0007669"/>
    <property type="project" value="UniProtKB-EC"/>
</dbReference>
<keyword evidence="5" id="KW-0520">NAD</keyword>
<keyword evidence="2" id="KW-0276">Fatty acid metabolism</keyword>
<dbReference type="UniPathway" id="UPA00659"/>
<comment type="catalytic activity">
    <reaction evidence="7">
        <text>a (3S)-3-hydroxyacyl-CoA + NAD(+) = a 3-oxoacyl-CoA + NADH + H(+)</text>
        <dbReference type="Rhea" id="RHEA:22432"/>
        <dbReference type="ChEBI" id="CHEBI:15378"/>
        <dbReference type="ChEBI" id="CHEBI:57318"/>
        <dbReference type="ChEBI" id="CHEBI:57540"/>
        <dbReference type="ChEBI" id="CHEBI:57945"/>
        <dbReference type="ChEBI" id="CHEBI:90726"/>
        <dbReference type="EC" id="1.1.1.35"/>
    </reaction>
</comment>
<dbReference type="OrthoDB" id="9771883at2"/>
<gene>
    <name evidence="10" type="ORF">EWE74_16900</name>
</gene>
<comment type="pathway">
    <text evidence="1">Lipid metabolism; fatty acid beta-oxidation.</text>
</comment>
<evidence type="ECO:0000313" key="10">
    <source>
        <dbReference type="EMBL" id="RZF58297.1"/>
    </source>
</evidence>
<reference evidence="10 11" key="1">
    <citation type="submission" date="2019-02" db="EMBL/GenBank/DDBJ databases">
        <authorList>
            <person name="Li Y."/>
        </authorList>
    </citation>
    <scope>NUCLEOTIDE SEQUENCE [LARGE SCALE GENOMIC DNA]</scope>
    <source>
        <strain evidence="10 11">30C10-4-7</strain>
    </source>
</reference>
<dbReference type="PANTHER" id="PTHR48075">
    <property type="entry name" value="3-HYDROXYACYL-COA DEHYDROGENASE FAMILY PROTEIN"/>
    <property type="match status" value="1"/>
</dbReference>
<dbReference type="RefSeq" id="WP_130142847.1">
    <property type="nucleotide sequence ID" value="NZ_SGIT01000004.1"/>
</dbReference>
<dbReference type="Gene3D" id="3.90.226.10">
    <property type="entry name" value="2-enoyl-CoA Hydratase, Chain A, domain 1"/>
    <property type="match status" value="1"/>
</dbReference>
<dbReference type="Pfam" id="PF00378">
    <property type="entry name" value="ECH_1"/>
    <property type="match status" value="1"/>
</dbReference>
<dbReference type="Proteomes" id="UP000292855">
    <property type="component" value="Unassembled WGS sequence"/>
</dbReference>
<evidence type="ECO:0000256" key="4">
    <source>
        <dbReference type="ARBA" id="ARBA00023002"/>
    </source>
</evidence>
<dbReference type="SUPFAM" id="SSF52096">
    <property type="entry name" value="ClpP/crotonase"/>
    <property type="match status" value="1"/>
</dbReference>
<dbReference type="Pfam" id="PF00725">
    <property type="entry name" value="3HCDH"/>
    <property type="match status" value="2"/>
</dbReference>
<dbReference type="SUPFAM" id="SSF51735">
    <property type="entry name" value="NAD(P)-binding Rossmann-fold domains"/>
    <property type="match status" value="1"/>
</dbReference>
<proteinExistence type="predicted"/>
<keyword evidence="6" id="KW-0443">Lipid metabolism</keyword>
<dbReference type="InterPro" id="IPR006108">
    <property type="entry name" value="3HC_DH_C"/>
</dbReference>
<name>A0A4Q6XPE0_9SPHI</name>
<feature type="domain" description="3-hydroxyacyl-CoA dehydrogenase C-terminal" evidence="8">
    <location>
        <begin position="208"/>
        <end position="307"/>
    </location>
</feature>
<dbReference type="Gene3D" id="3.40.50.720">
    <property type="entry name" value="NAD(P)-binding Rossmann-like Domain"/>
    <property type="match status" value="1"/>
</dbReference>
<evidence type="ECO:0000256" key="6">
    <source>
        <dbReference type="ARBA" id="ARBA00023098"/>
    </source>
</evidence>
<accession>A0A4Q6XPE0</accession>
<keyword evidence="4" id="KW-0560">Oxidoreductase</keyword>
<keyword evidence="3" id="KW-0442">Lipid degradation</keyword>
<evidence type="ECO:0000259" key="9">
    <source>
        <dbReference type="Pfam" id="PF02737"/>
    </source>
</evidence>
<dbReference type="CDD" id="cd06558">
    <property type="entry name" value="crotonase-like"/>
    <property type="match status" value="1"/>
</dbReference>
<dbReference type="InterPro" id="IPR036291">
    <property type="entry name" value="NAD(P)-bd_dom_sf"/>
</dbReference>
<feature type="domain" description="3-hydroxyacyl-CoA dehydrogenase C-terminal" evidence="8">
    <location>
        <begin position="372"/>
        <end position="447"/>
    </location>
</feature>
<dbReference type="PANTHER" id="PTHR48075:SF7">
    <property type="entry name" value="3-HYDROXYACYL-COA DEHYDROGENASE-RELATED"/>
    <property type="match status" value="1"/>
</dbReference>
<keyword evidence="11" id="KW-1185">Reference proteome</keyword>
<evidence type="ECO:0000256" key="5">
    <source>
        <dbReference type="ARBA" id="ARBA00023027"/>
    </source>
</evidence>
<dbReference type="EMBL" id="SGIT01000004">
    <property type="protein sequence ID" value="RZF58297.1"/>
    <property type="molecule type" value="Genomic_DNA"/>
</dbReference>
<dbReference type="AlphaFoldDB" id="A0A4Q6XPE0"/>